<proteinExistence type="predicted"/>
<feature type="compositionally biased region" description="Low complexity" evidence="1">
    <location>
        <begin position="75"/>
        <end position="86"/>
    </location>
</feature>
<protein>
    <submittedName>
        <fullName evidence="2">Uncharacterized protein</fullName>
    </submittedName>
</protein>
<accession>F1DGL5</accession>
<feature type="region of interest" description="Disordered" evidence="1">
    <location>
        <begin position="1"/>
        <end position="35"/>
    </location>
</feature>
<sequence>MVGGGGLADRQVEDRAGQLARLLGERPHHPHPHGFGERVQHILEADLLAPRMLQRAPGRLGLGRGRRGLRLHGCSSSPRSGTSSVV</sequence>
<dbReference type="EMBL" id="HQ840740">
    <property type="protein sequence ID" value="ADY00190.1"/>
    <property type="molecule type" value="Genomic_DNA"/>
</dbReference>
<evidence type="ECO:0000313" key="2">
    <source>
        <dbReference type="EMBL" id="ADY00190.1"/>
    </source>
</evidence>
<feature type="region of interest" description="Disordered" evidence="1">
    <location>
        <begin position="58"/>
        <end position="86"/>
    </location>
</feature>
<dbReference type="AlphaFoldDB" id="F1DGL5"/>
<evidence type="ECO:0000256" key="1">
    <source>
        <dbReference type="SAM" id="MobiDB-lite"/>
    </source>
</evidence>
<reference evidence="2" key="1">
    <citation type="journal article" date="2011" name="Org. Lett.">
        <title>The missing C-17 O-methyltransferase in geldanamycin biosynthesis.</title>
        <authorList>
            <person name="Yin M."/>
            <person name="Lu T."/>
            <person name="Zhao L.X."/>
            <person name="Chen Y."/>
            <person name="Huang S.X."/>
            <person name="Lohman J.R."/>
            <person name="Xu L.H."/>
            <person name="Jiang C.L."/>
            <person name="Shen B."/>
        </authorList>
    </citation>
    <scope>NUCLEOTIDE SEQUENCE</scope>
    <source>
        <strain evidence="2">CGMCC 0516</strain>
    </source>
</reference>
<name>F1DGL5_9ACTN</name>
<organism evidence="2">
    <name type="scientific">Streptomyces autolyticus</name>
    <dbReference type="NCBI Taxonomy" id="75293"/>
    <lineage>
        <taxon>Bacteria</taxon>
        <taxon>Bacillati</taxon>
        <taxon>Actinomycetota</taxon>
        <taxon>Actinomycetes</taxon>
        <taxon>Kitasatosporales</taxon>
        <taxon>Streptomycetaceae</taxon>
        <taxon>Streptomyces</taxon>
    </lineage>
</organism>